<reference evidence="7 8" key="1">
    <citation type="journal article" date="2015" name="Genome Announc.">
        <title>Complete Genome Sequence of the Rhizobacterium Pseudomonas trivialis Strain IHBB745 with Multiple Plant Growth-Promoting Activities and Tolerance to Desiccation and Alkalinity.</title>
        <authorList>
            <person name="Gulati A."/>
            <person name="Swarnkar M.K."/>
            <person name="Vyas P."/>
            <person name="Rahi P."/>
            <person name="Thakur R."/>
            <person name="Thakur N."/>
            <person name="Singh A.K."/>
        </authorList>
    </citation>
    <scope>NUCLEOTIDE SEQUENCE [LARGE SCALE GENOMIC DNA]</scope>
    <source>
        <strain evidence="8">745</strain>
    </source>
</reference>
<accession>A0A0H5A5I7</accession>
<feature type="domain" description="Glucose-methanol-choline oxidoreductase N-terminal" evidence="5">
    <location>
        <begin position="227"/>
        <end position="338"/>
    </location>
</feature>
<keyword evidence="2" id="KW-0285">Flavoprotein</keyword>
<gene>
    <name evidence="7" type="ORF">AA957_03370</name>
</gene>
<feature type="domain" description="Glucose-methanol-choline oxidoreductase C-terminal" evidence="6">
    <location>
        <begin position="446"/>
        <end position="568"/>
    </location>
</feature>
<dbReference type="GO" id="GO:0050660">
    <property type="term" value="F:flavin adenine dinucleotide binding"/>
    <property type="evidence" value="ECO:0007669"/>
    <property type="project" value="InterPro"/>
</dbReference>
<dbReference type="GO" id="GO:0016614">
    <property type="term" value="F:oxidoreductase activity, acting on CH-OH group of donors"/>
    <property type="evidence" value="ECO:0007669"/>
    <property type="project" value="InterPro"/>
</dbReference>
<organism evidence="7 8">
    <name type="scientific">Pseudomonas trivialis</name>
    <dbReference type="NCBI Taxonomy" id="200450"/>
    <lineage>
        <taxon>Bacteria</taxon>
        <taxon>Pseudomonadati</taxon>
        <taxon>Pseudomonadota</taxon>
        <taxon>Gammaproteobacteria</taxon>
        <taxon>Pseudomonadales</taxon>
        <taxon>Pseudomonadaceae</taxon>
        <taxon>Pseudomonas</taxon>
    </lineage>
</organism>
<dbReference type="Gene3D" id="3.50.50.60">
    <property type="entry name" value="FAD/NAD(P)-binding domain"/>
    <property type="match status" value="2"/>
</dbReference>
<evidence type="ECO:0000256" key="4">
    <source>
        <dbReference type="ARBA" id="ARBA00023002"/>
    </source>
</evidence>
<evidence type="ECO:0000256" key="1">
    <source>
        <dbReference type="ARBA" id="ARBA00010790"/>
    </source>
</evidence>
<dbReference type="InterPro" id="IPR007867">
    <property type="entry name" value="GMC_OxRtase_C"/>
</dbReference>
<evidence type="ECO:0000256" key="3">
    <source>
        <dbReference type="ARBA" id="ARBA00022827"/>
    </source>
</evidence>
<evidence type="ECO:0000256" key="2">
    <source>
        <dbReference type="ARBA" id="ARBA00022630"/>
    </source>
</evidence>
<dbReference type="RefSeq" id="WP_049708929.1">
    <property type="nucleotide sequence ID" value="NZ_CP011507.1"/>
</dbReference>
<dbReference type="InterPro" id="IPR036188">
    <property type="entry name" value="FAD/NAD-bd_sf"/>
</dbReference>
<dbReference type="PANTHER" id="PTHR46056:SF12">
    <property type="entry name" value="LONG-CHAIN-ALCOHOL OXIDASE"/>
    <property type="match status" value="1"/>
</dbReference>
<keyword evidence="4" id="KW-0560">Oxidoreductase</keyword>
<name>A0A0H5A5I7_9PSED</name>
<dbReference type="Pfam" id="PF00732">
    <property type="entry name" value="GMC_oxred_N"/>
    <property type="match status" value="1"/>
</dbReference>
<dbReference type="InterPro" id="IPR000172">
    <property type="entry name" value="GMC_OxRdtase_N"/>
</dbReference>
<proteinExistence type="inferred from homology"/>
<evidence type="ECO:0000313" key="7">
    <source>
        <dbReference type="EMBL" id="AKS05193.1"/>
    </source>
</evidence>
<protein>
    <submittedName>
        <fullName evidence="7">GMC family oxidoreductase</fullName>
    </submittedName>
</protein>
<dbReference type="PATRIC" id="fig|200450.3.peg.714"/>
<dbReference type="EMBL" id="CP011507">
    <property type="protein sequence ID" value="AKS05193.1"/>
    <property type="molecule type" value="Genomic_DNA"/>
</dbReference>
<dbReference type="OrthoDB" id="9787779at2"/>
<dbReference type="PANTHER" id="PTHR46056">
    <property type="entry name" value="LONG-CHAIN-ALCOHOL OXIDASE"/>
    <property type="match status" value="1"/>
</dbReference>
<keyword evidence="3" id="KW-0274">FAD</keyword>
<dbReference type="Proteomes" id="UP000036608">
    <property type="component" value="Chromosome"/>
</dbReference>
<dbReference type="SUPFAM" id="SSF54373">
    <property type="entry name" value="FAD-linked reductases, C-terminal domain"/>
    <property type="match status" value="1"/>
</dbReference>
<evidence type="ECO:0000259" key="5">
    <source>
        <dbReference type="Pfam" id="PF00732"/>
    </source>
</evidence>
<evidence type="ECO:0000313" key="8">
    <source>
        <dbReference type="Proteomes" id="UP000036608"/>
    </source>
</evidence>
<dbReference type="SUPFAM" id="SSF51905">
    <property type="entry name" value="FAD/NAD(P)-binding domain"/>
    <property type="match status" value="1"/>
</dbReference>
<dbReference type="KEGG" id="ptv:AA957_03370"/>
<comment type="similarity">
    <text evidence="1">Belongs to the GMC oxidoreductase family.</text>
</comment>
<sequence>MANVRPKADAVIVGLGWCGSLIAEELTRAGLNVVAIERGPWFETSTDFPPSVDTDELRWDTRRSMLLPPAIETTTFRNNRSQTALPTRDWSMNELGYNVGGSGTHWAGMAWRFLPFDFEPYSFTLKRYGKQQIEKGLIVQDWGVTYDDLEPFYERFERIAGVSGKAGVLNGEKIDGANIFEGNRKSEFPLPPLATTRLTDLFTEGTQKLGLHPFMVPAGQASQAYTNPLGVRMGPCTYCGYCLYYGCGNFSKSSPNACVIPALMQRSNFTVLTESAVLRANLAEDGKTATGVSYLDRNKMEWEQPADIVIFSAFQMQNVRLLLLSKIGKPYNPETREGVVGRAYSFQTVSGANLFFEDEQLNQYIGAGALSAQVDDYNGDNFDHTGKDFIGGAGILVVARGARPIGNADAVPPGTPRWGSEWKKAYTHAFQNGTFIFNQGTSFSHDECYLDLDPEYKDANGDPLIRVTFDYNENDRRMAKFTEDKAVEIGKAMGAKIVNGFDAAAVNYGPYLPSSDHTIGGAVMGLDPKTSVLNRYQQSWDVHNVFVLGASSFPNNAGYNPTSTIGALSLWTAKAIIDQYVGKPGPLVEVQA</sequence>
<reference evidence="8" key="2">
    <citation type="submission" date="2015-05" db="EMBL/GenBank/DDBJ databases">
        <authorList>
            <person name="Swarnkar M.K."/>
            <person name="Vyas P."/>
            <person name="Rahi P."/>
            <person name="Thakur R."/>
            <person name="Thakur N."/>
            <person name="Singh A.K."/>
            <person name="Gulati A."/>
        </authorList>
    </citation>
    <scope>NUCLEOTIDE SEQUENCE [LARGE SCALE GENOMIC DNA]</scope>
    <source>
        <strain evidence="8">745</strain>
    </source>
</reference>
<dbReference type="AlphaFoldDB" id="A0A0H5A5I7"/>
<dbReference type="Pfam" id="PF05199">
    <property type="entry name" value="GMC_oxred_C"/>
    <property type="match status" value="1"/>
</dbReference>
<evidence type="ECO:0000259" key="6">
    <source>
        <dbReference type="Pfam" id="PF05199"/>
    </source>
</evidence>